<evidence type="ECO:0000259" key="2">
    <source>
        <dbReference type="SMART" id="SM00355"/>
    </source>
</evidence>
<name>A0A2A2JFG4_9BILA</name>
<evidence type="ECO:0000313" key="4">
    <source>
        <dbReference type="Proteomes" id="UP000218231"/>
    </source>
</evidence>
<feature type="region of interest" description="Disordered" evidence="1">
    <location>
        <begin position="216"/>
        <end position="238"/>
    </location>
</feature>
<dbReference type="InterPro" id="IPR052797">
    <property type="entry name" value="RegFact_GeneExpr_CellDeath"/>
</dbReference>
<dbReference type="AlphaFoldDB" id="A0A2A2JFG4"/>
<feature type="compositionally biased region" description="Basic residues" evidence="1">
    <location>
        <begin position="378"/>
        <end position="388"/>
    </location>
</feature>
<reference evidence="3 4" key="1">
    <citation type="journal article" date="2017" name="Curr. Biol.">
        <title>Genome architecture and evolution of a unichromosomal asexual nematode.</title>
        <authorList>
            <person name="Fradin H."/>
            <person name="Zegar C."/>
            <person name="Gutwein M."/>
            <person name="Lucas J."/>
            <person name="Kovtun M."/>
            <person name="Corcoran D."/>
            <person name="Baugh L.R."/>
            <person name="Kiontke K."/>
            <person name="Gunsalus K."/>
            <person name="Fitch D.H."/>
            <person name="Piano F."/>
        </authorList>
    </citation>
    <scope>NUCLEOTIDE SEQUENCE [LARGE SCALE GENOMIC DNA]</scope>
    <source>
        <strain evidence="3">PF1309</strain>
    </source>
</reference>
<comment type="caution">
    <text evidence="3">The sequence shown here is derived from an EMBL/GenBank/DDBJ whole genome shotgun (WGS) entry which is preliminary data.</text>
</comment>
<dbReference type="Proteomes" id="UP000218231">
    <property type="component" value="Unassembled WGS sequence"/>
</dbReference>
<sequence>MKTPCASGVVWKGRRKEVETSEFTHSRDDEAAREQSILKMSFSSKKKLGQKCVDSCKLTLNLLVGNSGKMSSRRRMQSGDERDKLGMEVEGGGGQQQDNGLEVEQEEDGQVTANDELLSPESGGRMEKRRMARVIVAEQDDGTPKQTATEQDLGSRSSRIAGRGVLPCDDDANGVFPCPVFDCDLPPFDNRAIRNYHLRTEHSGYLYTSGDYERKMAGRPPEEVHQRSKPRQKTMSGSRIQKEANKMFDMPLDLQEDVKPKDALNIGYDSGYSLFENQRGNPLGQSSSRFSPMSMSDRQAMQVQTEQLPMNSNNRNYTIGEQYSPHEIQVGAEEIYTMEETMYETEQILNEDYEKMDEEDRKMMDAFYPHVVSHHSRLNILRNKRRGRPKNEEGQEPGPTSKIRIGDPNGKYGCYVKSCPWRGGYRSIRAAHMKWCHKDWVMPSRFLLQRMSREATMIAPGHVNIEPEPEFSCLVAGCPWKGNYRATRAAHMRTHHPNYEYPKKKASVGGYIPDGKYMCHISGCEWRGSSRSTRATHMRKAHPGVRTQQYSARTVACADCELQCNSHKHFVDHMSIEHHIGGIVQREFTDIRDYEEWFGAVQEAFSIEFVRRMSIKQTEHYQVMYMYCTRSGGYRPRRIRQTEPYMPEYTKRRTVRSKVGKNCAAFLRIVHWTDSHITVVGCIEHTGHRMGTSLLRLSPLEREVLDEYLYVWQEDAPLDMALERLREMDGYSIEGYEATEKTVEDVKQFMQDENELLSLDKLVKGQLKDSVFGVNLVDENGEVLSSNFSVGIMSPHMKDLWIKHSHRAVCIEEVHLMLGGKWDVSLYFVMVFDEREIPRCAAIYLSSVSDHEKLLRNLSGIYEGGSQLDTFVTDGSQEWVQAFTNVFGNKAYTMDLQIAEWHVLSDWTVHCDYLVPNKIDKFQILCVLRRWLRTTDMPMFEAIVVDLFEALREMELDELLAYLDSQLIDPDIAKRWIPLQRDSLTDHSNPTLEVTTRILREKFLNCDFCTRVDEYVGLLVGRIQEFNSAQPSNVFTTKPPDPPRGLPPPIFDDIDTHQILADGSVLVDVDEAENVSHSDARMRQRQMGHDDDQRDYGEEEMIVVNMDELIHEHANGNPEEQYEQVIVIEEGHSGPEQQQEEIDILQEDRNAAENVEEAEEMIEVEMQEEGAEQEK</sequence>
<keyword evidence="4" id="KW-1185">Reference proteome</keyword>
<feature type="domain" description="C2H2-type" evidence="2">
    <location>
        <begin position="176"/>
        <end position="202"/>
    </location>
</feature>
<dbReference type="EMBL" id="LIAE01010466">
    <property type="protein sequence ID" value="PAV60473.1"/>
    <property type="molecule type" value="Genomic_DNA"/>
</dbReference>
<protein>
    <recommendedName>
        <fullName evidence="2">C2H2-type domain-containing protein</fullName>
    </recommendedName>
</protein>
<dbReference type="InterPro" id="IPR013087">
    <property type="entry name" value="Znf_C2H2_type"/>
</dbReference>
<feature type="domain" description="C2H2-type" evidence="2">
    <location>
        <begin position="471"/>
        <end position="495"/>
    </location>
</feature>
<feature type="domain" description="C2H2-type" evidence="2">
    <location>
        <begin position="412"/>
        <end position="437"/>
    </location>
</feature>
<feature type="domain" description="C2H2-type" evidence="2">
    <location>
        <begin position="517"/>
        <end position="542"/>
    </location>
</feature>
<organism evidence="3 4">
    <name type="scientific">Diploscapter pachys</name>
    <dbReference type="NCBI Taxonomy" id="2018661"/>
    <lineage>
        <taxon>Eukaryota</taxon>
        <taxon>Metazoa</taxon>
        <taxon>Ecdysozoa</taxon>
        <taxon>Nematoda</taxon>
        <taxon>Chromadorea</taxon>
        <taxon>Rhabditida</taxon>
        <taxon>Rhabditina</taxon>
        <taxon>Rhabditomorpha</taxon>
        <taxon>Rhabditoidea</taxon>
        <taxon>Rhabditidae</taxon>
        <taxon>Diploscapter</taxon>
    </lineage>
</organism>
<feature type="domain" description="C2H2-type" evidence="2">
    <location>
        <begin position="555"/>
        <end position="578"/>
    </location>
</feature>
<accession>A0A2A2JFG4</accession>
<evidence type="ECO:0000313" key="3">
    <source>
        <dbReference type="EMBL" id="PAV60473.1"/>
    </source>
</evidence>
<dbReference type="PANTHER" id="PTHR33936:SF22">
    <property type="entry name" value="C2H2-TYPE DOMAIN-CONTAINING PROTEIN"/>
    <property type="match status" value="1"/>
</dbReference>
<feature type="compositionally biased region" description="Basic and acidic residues" evidence="1">
    <location>
        <begin position="216"/>
        <end position="226"/>
    </location>
</feature>
<dbReference type="SMART" id="SM00355">
    <property type="entry name" value="ZnF_C2H2"/>
    <property type="match status" value="5"/>
</dbReference>
<feature type="region of interest" description="Disordered" evidence="1">
    <location>
        <begin position="68"/>
        <end position="128"/>
    </location>
</feature>
<dbReference type="PANTHER" id="PTHR33936">
    <property type="entry name" value="PROTEIN CBG17840"/>
    <property type="match status" value="1"/>
</dbReference>
<feature type="compositionally biased region" description="Basic and acidic residues" evidence="1">
    <location>
        <begin position="77"/>
        <end position="87"/>
    </location>
</feature>
<dbReference type="STRING" id="2018661.A0A2A2JFG4"/>
<evidence type="ECO:0000256" key="1">
    <source>
        <dbReference type="SAM" id="MobiDB-lite"/>
    </source>
</evidence>
<feature type="region of interest" description="Disordered" evidence="1">
    <location>
        <begin position="378"/>
        <end position="405"/>
    </location>
</feature>
<gene>
    <name evidence="3" type="ORF">WR25_10598</name>
</gene>
<proteinExistence type="predicted"/>
<dbReference type="OrthoDB" id="5807141at2759"/>